<evidence type="ECO:0000313" key="3">
    <source>
        <dbReference type="EMBL" id="GBG86704.1"/>
    </source>
</evidence>
<dbReference type="EMBL" id="BFEA01000575">
    <property type="protein sequence ID" value="GBG86704.1"/>
    <property type="molecule type" value="Genomic_DNA"/>
</dbReference>
<evidence type="ECO:0000256" key="2">
    <source>
        <dbReference type="SAM" id="MobiDB-lite"/>
    </source>
</evidence>
<gene>
    <name evidence="3" type="ORF">CBR_g41768</name>
</gene>
<comment type="caution">
    <text evidence="3">The sequence shown here is derived from an EMBL/GenBank/DDBJ whole genome shotgun (WGS) entry which is preliminary data.</text>
</comment>
<evidence type="ECO:0000256" key="1">
    <source>
        <dbReference type="SAM" id="Coils"/>
    </source>
</evidence>
<dbReference type="Proteomes" id="UP000265515">
    <property type="component" value="Unassembled WGS sequence"/>
</dbReference>
<accession>A0A388LWK3</accession>
<feature type="coiled-coil region" evidence="1">
    <location>
        <begin position="29"/>
        <end position="56"/>
    </location>
</feature>
<proteinExistence type="predicted"/>
<feature type="region of interest" description="Disordered" evidence="2">
    <location>
        <begin position="246"/>
        <end position="280"/>
    </location>
</feature>
<feature type="compositionally biased region" description="Basic and acidic residues" evidence="2">
    <location>
        <begin position="246"/>
        <end position="255"/>
    </location>
</feature>
<protein>
    <submittedName>
        <fullName evidence="3">Uncharacterized protein</fullName>
    </submittedName>
</protein>
<keyword evidence="1" id="KW-0175">Coiled coil</keyword>
<organism evidence="3 4">
    <name type="scientific">Chara braunii</name>
    <name type="common">Braun's stonewort</name>
    <dbReference type="NCBI Taxonomy" id="69332"/>
    <lineage>
        <taxon>Eukaryota</taxon>
        <taxon>Viridiplantae</taxon>
        <taxon>Streptophyta</taxon>
        <taxon>Charophyceae</taxon>
        <taxon>Charales</taxon>
        <taxon>Characeae</taxon>
        <taxon>Chara</taxon>
    </lineage>
</organism>
<dbReference type="AlphaFoldDB" id="A0A388LWK3"/>
<keyword evidence="4" id="KW-1185">Reference proteome</keyword>
<sequence>MPSVHTDLDTVFKIRLEQEEMRTAADRHFAVMEERINSLTQSKEAAEASAELWKAEALRPRNKRGSIAIETLLPQTRSRLKGTPRQATDVPGPSSVRTEGRINPNLKGIVDCHNMEVNLLKEMRLKDVNGRIEAEKEVEKLKVEMARLAMSQRQKGTNLKTRMDEVADTFTYKPPCPPSSKKKAAPVGIEANDRDGLLQMEKKNLRRKNKEEIQEICREEGVPYTTLEPTKEAIATRRVEKAFGVEDQNKGKEKATSVVEVSAGDSEAVERDDDTDVAVS</sequence>
<dbReference type="Gramene" id="GBG86704">
    <property type="protein sequence ID" value="GBG86704"/>
    <property type="gene ID" value="CBR_g41768"/>
</dbReference>
<evidence type="ECO:0000313" key="4">
    <source>
        <dbReference type="Proteomes" id="UP000265515"/>
    </source>
</evidence>
<name>A0A388LWK3_CHABU</name>
<reference evidence="3 4" key="1">
    <citation type="journal article" date="2018" name="Cell">
        <title>The Chara Genome: Secondary Complexity and Implications for Plant Terrestrialization.</title>
        <authorList>
            <person name="Nishiyama T."/>
            <person name="Sakayama H."/>
            <person name="Vries J.D."/>
            <person name="Buschmann H."/>
            <person name="Saint-Marcoux D."/>
            <person name="Ullrich K.K."/>
            <person name="Haas F.B."/>
            <person name="Vanderstraeten L."/>
            <person name="Becker D."/>
            <person name="Lang D."/>
            <person name="Vosolsobe S."/>
            <person name="Rombauts S."/>
            <person name="Wilhelmsson P.K.I."/>
            <person name="Janitza P."/>
            <person name="Kern R."/>
            <person name="Heyl A."/>
            <person name="Rumpler F."/>
            <person name="Villalobos L.I.A.C."/>
            <person name="Clay J.M."/>
            <person name="Skokan R."/>
            <person name="Toyoda A."/>
            <person name="Suzuki Y."/>
            <person name="Kagoshima H."/>
            <person name="Schijlen E."/>
            <person name="Tajeshwar N."/>
            <person name="Catarino B."/>
            <person name="Hetherington A.J."/>
            <person name="Saltykova A."/>
            <person name="Bonnot C."/>
            <person name="Breuninger H."/>
            <person name="Symeonidi A."/>
            <person name="Radhakrishnan G.V."/>
            <person name="Van Nieuwerburgh F."/>
            <person name="Deforce D."/>
            <person name="Chang C."/>
            <person name="Karol K.G."/>
            <person name="Hedrich R."/>
            <person name="Ulvskov P."/>
            <person name="Glockner G."/>
            <person name="Delwiche C.F."/>
            <person name="Petrasek J."/>
            <person name="Van de Peer Y."/>
            <person name="Friml J."/>
            <person name="Beilby M."/>
            <person name="Dolan L."/>
            <person name="Kohara Y."/>
            <person name="Sugano S."/>
            <person name="Fujiyama A."/>
            <person name="Delaux P.-M."/>
            <person name="Quint M."/>
            <person name="TheiBen G."/>
            <person name="Hagemann M."/>
            <person name="Harholt J."/>
            <person name="Dunand C."/>
            <person name="Zachgo S."/>
            <person name="Langdale J."/>
            <person name="Maumus F."/>
            <person name="Straeten D.V.D."/>
            <person name="Gould S.B."/>
            <person name="Rensing S.A."/>
        </authorList>
    </citation>
    <scope>NUCLEOTIDE SEQUENCE [LARGE SCALE GENOMIC DNA]</scope>
    <source>
        <strain evidence="3 4">S276</strain>
    </source>
</reference>
<feature type="compositionally biased region" description="Acidic residues" evidence="2">
    <location>
        <begin position="270"/>
        <end position="280"/>
    </location>
</feature>
<feature type="region of interest" description="Disordered" evidence="2">
    <location>
        <begin position="77"/>
        <end position="102"/>
    </location>
</feature>